<feature type="compositionally biased region" description="Polar residues" evidence="1">
    <location>
        <begin position="228"/>
        <end position="252"/>
    </location>
</feature>
<dbReference type="KEGG" id="dpp:DICPUDRAFT_97157"/>
<dbReference type="AlphaFoldDB" id="F0ZEB3"/>
<feature type="compositionally biased region" description="Low complexity" evidence="1">
    <location>
        <begin position="189"/>
        <end position="227"/>
    </location>
</feature>
<gene>
    <name evidence="2" type="ORF">DICPUDRAFT_97157</name>
</gene>
<feature type="region of interest" description="Disordered" evidence="1">
    <location>
        <begin position="179"/>
        <end position="280"/>
    </location>
</feature>
<protein>
    <submittedName>
        <fullName evidence="2">Expressed protein</fullName>
    </submittedName>
</protein>
<reference evidence="3" key="1">
    <citation type="journal article" date="2011" name="Genome Biol.">
        <title>Comparative genomics of the social amoebae Dictyostelium discoideum and Dictyostelium purpureum.</title>
        <authorList>
            <consortium name="US DOE Joint Genome Institute (JGI-PGF)"/>
            <person name="Sucgang R."/>
            <person name="Kuo A."/>
            <person name="Tian X."/>
            <person name="Salerno W."/>
            <person name="Parikh A."/>
            <person name="Feasley C.L."/>
            <person name="Dalin E."/>
            <person name="Tu H."/>
            <person name="Huang E."/>
            <person name="Barry K."/>
            <person name="Lindquist E."/>
            <person name="Shapiro H."/>
            <person name="Bruce D."/>
            <person name="Schmutz J."/>
            <person name="Salamov A."/>
            <person name="Fey P."/>
            <person name="Gaudet P."/>
            <person name="Anjard C."/>
            <person name="Babu M.M."/>
            <person name="Basu S."/>
            <person name="Bushmanova Y."/>
            <person name="van der Wel H."/>
            <person name="Katoh-Kurasawa M."/>
            <person name="Dinh C."/>
            <person name="Coutinho P.M."/>
            <person name="Saito T."/>
            <person name="Elias M."/>
            <person name="Schaap P."/>
            <person name="Kay R.R."/>
            <person name="Henrissat B."/>
            <person name="Eichinger L."/>
            <person name="Rivero F."/>
            <person name="Putnam N.H."/>
            <person name="West C.M."/>
            <person name="Loomis W.F."/>
            <person name="Chisholm R.L."/>
            <person name="Shaulsky G."/>
            <person name="Strassmann J.E."/>
            <person name="Queller D.C."/>
            <person name="Kuspa A."/>
            <person name="Grigoriev I.V."/>
        </authorList>
    </citation>
    <scope>NUCLEOTIDE SEQUENCE [LARGE SCALE GENOMIC DNA]</scope>
    <source>
        <strain evidence="3">QSDP1</strain>
    </source>
</reference>
<dbReference type="EMBL" id="GL870992">
    <property type="protein sequence ID" value="EGC37725.1"/>
    <property type="molecule type" value="Genomic_DNA"/>
</dbReference>
<proteinExistence type="predicted"/>
<keyword evidence="3" id="KW-1185">Reference proteome</keyword>
<evidence type="ECO:0000256" key="1">
    <source>
        <dbReference type="SAM" id="MobiDB-lite"/>
    </source>
</evidence>
<evidence type="ECO:0000313" key="2">
    <source>
        <dbReference type="EMBL" id="EGC37725.1"/>
    </source>
</evidence>
<dbReference type="VEuPathDB" id="AmoebaDB:DICPUDRAFT_97157"/>
<accession>F0ZEB3</accession>
<feature type="compositionally biased region" description="Low complexity" evidence="1">
    <location>
        <begin position="253"/>
        <end position="280"/>
    </location>
</feature>
<dbReference type="Proteomes" id="UP000001064">
    <property type="component" value="Unassembled WGS sequence"/>
</dbReference>
<evidence type="ECO:0000313" key="3">
    <source>
        <dbReference type="Proteomes" id="UP000001064"/>
    </source>
</evidence>
<dbReference type="RefSeq" id="XP_003285746.1">
    <property type="nucleotide sequence ID" value="XM_003285698.1"/>
</dbReference>
<dbReference type="InParanoid" id="F0ZEB3"/>
<dbReference type="GeneID" id="10499255"/>
<sequence>MQSENILENILKSINTHSLSSCLSLLQNLELPKQNIFVESPESPVANDMPKLLEEKSVWSFSFYGCLQQLTIIRSWVPNLSKLPKIQKKRLWEQCTSMKIFLTQNSSESEDKTFTKNPNFKELIEKWTNNPTNYLASITILFGAVGYLIKNNIIKNEYYYPTENIPVYYYDSDQEETHSKKKKKTVHNSNSLNQSSSSLSTSTSSTSSTSSTPSSSVTSSPIPRSVSLPSLPTRRSQRNSLNKTQNNIQLNKSSNTTTTTTTSSPESYTPSSSQISSPITPMDSLLDEIESDEDYFEEKPKKKKSNNKSNNKNKSPKRKMLSESYDYVPSMSPTKEFSTSSSAIFQSPLLGIVNDEIELIDTEYIDEINNTKKLDLTSSLISIKNYNNNSSKENGLALLSSASSIDTFGLLDNQMDSLFGLANIATSEL</sequence>
<organism evidence="2 3">
    <name type="scientific">Dictyostelium purpureum</name>
    <name type="common">Slime mold</name>
    <dbReference type="NCBI Taxonomy" id="5786"/>
    <lineage>
        <taxon>Eukaryota</taxon>
        <taxon>Amoebozoa</taxon>
        <taxon>Evosea</taxon>
        <taxon>Eumycetozoa</taxon>
        <taxon>Dictyostelia</taxon>
        <taxon>Dictyosteliales</taxon>
        <taxon>Dictyosteliaceae</taxon>
        <taxon>Dictyostelium</taxon>
    </lineage>
</organism>
<name>F0ZEB3_DICPU</name>
<feature type="region of interest" description="Disordered" evidence="1">
    <location>
        <begin position="293"/>
        <end position="322"/>
    </location>
</feature>